<feature type="region of interest" description="Disordered" evidence="1">
    <location>
        <begin position="86"/>
        <end position="113"/>
    </location>
</feature>
<feature type="compositionally biased region" description="Basic and acidic residues" evidence="1">
    <location>
        <begin position="139"/>
        <end position="151"/>
    </location>
</feature>
<feature type="compositionally biased region" description="Polar residues" evidence="1">
    <location>
        <begin position="188"/>
        <end position="203"/>
    </location>
</feature>
<feature type="region of interest" description="Disordered" evidence="1">
    <location>
        <begin position="127"/>
        <end position="214"/>
    </location>
</feature>
<organism evidence="2">
    <name type="scientific">bioreactor metagenome</name>
    <dbReference type="NCBI Taxonomy" id="1076179"/>
    <lineage>
        <taxon>unclassified sequences</taxon>
        <taxon>metagenomes</taxon>
        <taxon>ecological metagenomes</taxon>
    </lineage>
</organism>
<evidence type="ECO:0000313" key="2">
    <source>
        <dbReference type="EMBL" id="MPL90044.1"/>
    </source>
</evidence>
<dbReference type="AlphaFoldDB" id="A0A644VF61"/>
<accession>A0A644VF61</accession>
<reference evidence="2" key="1">
    <citation type="submission" date="2019-08" db="EMBL/GenBank/DDBJ databases">
        <authorList>
            <person name="Kucharzyk K."/>
            <person name="Murdoch R.W."/>
            <person name="Higgins S."/>
            <person name="Loffler F."/>
        </authorList>
    </citation>
    <scope>NUCLEOTIDE SEQUENCE</scope>
</reference>
<protein>
    <submittedName>
        <fullName evidence="2">Uncharacterized protein</fullName>
    </submittedName>
</protein>
<feature type="compositionally biased region" description="Basic and acidic residues" evidence="1">
    <location>
        <begin position="90"/>
        <end position="104"/>
    </location>
</feature>
<name>A0A644VF61_9ZZZZ</name>
<dbReference type="EMBL" id="VSSQ01000293">
    <property type="protein sequence ID" value="MPL90044.1"/>
    <property type="molecule type" value="Genomic_DNA"/>
</dbReference>
<evidence type="ECO:0000256" key="1">
    <source>
        <dbReference type="SAM" id="MobiDB-lite"/>
    </source>
</evidence>
<comment type="caution">
    <text evidence="2">The sequence shown here is derived from an EMBL/GenBank/DDBJ whole genome shotgun (WGS) entry which is preliminary data.</text>
</comment>
<sequence>MGHRDRRRRVGLRLVGDVQHRGTGLGAQGIGDAGVHPARKALIAGGRDEAEPDRSGAFLLDLPQPAVPAVGAAMQGGAALVHRKPHLAPVKREPPAGDAVRDPADGGAEEAAMRQIARQPVVAENDVVGLARPVGHEQGLQRRPEGDDPRRHPAGGQGEALDLAAVGQGAEGLSHPSKASTRRRSPSRKMSATSCNGARSTSDAPVAISSAKRA</sequence>
<proteinExistence type="predicted"/>
<gene>
    <name evidence="2" type="ORF">SDC9_36089</name>
</gene>